<organism evidence="1 2">
    <name type="scientific">Mycolicibacterium austroafricanum</name>
    <name type="common">Mycobacterium austroafricanum</name>
    <dbReference type="NCBI Taxonomy" id="39687"/>
    <lineage>
        <taxon>Bacteria</taxon>
        <taxon>Bacillati</taxon>
        <taxon>Actinomycetota</taxon>
        <taxon>Actinomycetes</taxon>
        <taxon>Mycobacteriales</taxon>
        <taxon>Mycobacteriaceae</taxon>
        <taxon>Mycolicibacterium</taxon>
    </lineage>
</organism>
<dbReference type="EMBL" id="JAUHTC010000018">
    <property type="protein sequence ID" value="MDN4516919.1"/>
    <property type="molecule type" value="Genomic_DNA"/>
</dbReference>
<comment type="caution">
    <text evidence="1">The sequence shown here is derived from an EMBL/GenBank/DDBJ whole genome shotgun (WGS) entry which is preliminary data.</text>
</comment>
<reference evidence="1" key="1">
    <citation type="submission" date="2023-07" db="EMBL/GenBank/DDBJ databases">
        <title>Degradation of tert-butanol by M. austroafricanum TBA100.</title>
        <authorList>
            <person name="Helbich S."/>
            <person name="Vainshtein Y."/>
        </authorList>
    </citation>
    <scope>NUCLEOTIDE SEQUENCE</scope>
    <source>
        <strain evidence="1">TBA100</strain>
    </source>
</reference>
<gene>
    <name evidence="1" type="ORF">QYF68_03645</name>
</gene>
<evidence type="ECO:0000313" key="1">
    <source>
        <dbReference type="EMBL" id="MDN4516919.1"/>
    </source>
</evidence>
<dbReference type="Proteomes" id="UP001172687">
    <property type="component" value="Unassembled WGS sequence"/>
</dbReference>
<accession>A0ABT8H831</accession>
<name>A0ABT8H831_MYCAO</name>
<sequence length="237" mass="26192">MGKYRPALADLVAAVGVAALYRAHVRPWIYTWGARPDEVAATLPGDELTEPGGTRTTRAVTVYAPRQDVWPWLVQIGEDRAGFYSYSLLERGVGADVHNADVIHPEWQQLQVGDTVWLAHRYGPQARQIVAAVKPGSHLVLVSPADYERLRRGEKASGSWSFILRREVGRTRLLARGCGGAAGRFWFDIPHFVMEQKMLRGIAARAQKTRTQEIAASIARHPATLRAGHPAKTAQVT</sequence>
<dbReference type="RefSeq" id="WP_208675388.1">
    <property type="nucleotide sequence ID" value="NZ_CP070380.1"/>
</dbReference>
<keyword evidence="2" id="KW-1185">Reference proteome</keyword>
<protein>
    <recommendedName>
        <fullName evidence="3">SRPBCC family protein</fullName>
    </recommendedName>
</protein>
<evidence type="ECO:0000313" key="2">
    <source>
        <dbReference type="Proteomes" id="UP001172687"/>
    </source>
</evidence>
<proteinExistence type="predicted"/>
<evidence type="ECO:0008006" key="3">
    <source>
        <dbReference type="Google" id="ProtNLM"/>
    </source>
</evidence>